<dbReference type="GO" id="GO:0000156">
    <property type="term" value="F:phosphorelay response regulator activity"/>
    <property type="evidence" value="ECO:0007669"/>
    <property type="project" value="TreeGrafter"/>
</dbReference>
<comment type="function">
    <text evidence="7">May play the central regulatory role in sporulation. It may be an element of the effector pathway responsible for the activation of sporulation genes in response to nutritional stress. Spo0A may act in concert with spo0H (a sigma factor) to control the expression of some genes that are critical to the sporulation process.</text>
</comment>
<dbReference type="STRING" id="1216932.CM240_1837"/>
<dbReference type="OrthoDB" id="9802426at2"/>
<reference evidence="12 13" key="1">
    <citation type="submission" date="2013-11" db="EMBL/GenBank/DDBJ databases">
        <title>Complete genome sequence of Clostridum sp. M2/40.</title>
        <authorList>
            <person name="Wibberg D."/>
            <person name="Puehler A."/>
            <person name="Schlueter A."/>
        </authorList>
    </citation>
    <scope>NUCLEOTIDE SEQUENCE [LARGE SCALE GENOMIC DNA]</scope>
    <source>
        <strain evidence="13">M2/40</strain>
    </source>
</reference>
<dbReference type="GO" id="GO:0000976">
    <property type="term" value="F:transcription cis-regulatory region binding"/>
    <property type="evidence" value="ECO:0007669"/>
    <property type="project" value="TreeGrafter"/>
</dbReference>
<dbReference type="SUPFAM" id="SSF46894">
    <property type="entry name" value="C-terminal effector domain of the bipartite response regulators"/>
    <property type="match status" value="1"/>
</dbReference>
<dbReference type="CDD" id="cd17574">
    <property type="entry name" value="REC_OmpR"/>
    <property type="match status" value="1"/>
</dbReference>
<keyword evidence="2 8" id="KW-0597">Phosphoprotein</keyword>
<dbReference type="EMBL" id="HG917868">
    <property type="protein sequence ID" value="CDM68995.1"/>
    <property type="molecule type" value="Genomic_DNA"/>
</dbReference>
<feature type="modified residue" description="4-aspartylphosphate" evidence="8">
    <location>
        <position position="52"/>
    </location>
</feature>
<proteinExistence type="predicted"/>
<evidence type="ECO:0000313" key="13">
    <source>
        <dbReference type="Proteomes" id="UP000019426"/>
    </source>
</evidence>
<dbReference type="CDD" id="cd00383">
    <property type="entry name" value="trans_reg_C"/>
    <property type="match status" value="1"/>
</dbReference>
<dbReference type="InterPro" id="IPR036388">
    <property type="entry name" value="WH-like_DNA-bd_sf"/>
</dbReference>
<evidence type="ECO:0000256" key="8">
    <source>
        <dbReference type="PROSITE-ProRule" id="PRU00169"/>
    </source>
</evidence>
<dbReference type="PROSITE" id="PS51755">
    <property type="entry name" value="OMPR_PHOB"/>
    <property type="match status" value="1"/>
</dbReference>
<dbReference type="Pfam" id="PF00486">
    <property type="entry name" value="Trans_reg_C"/>
    <property type="match status" value="1"/>
</dbReference>
<dbReference type="AlphaFoldDB" id="W6SH47"/>
<dbReference type="InterPro" id="IPR001867">
    <property type="entry name" value="OmpR/PhoB-type_DNA-bd"/>
</dbReference>
<protein>
    <recommendedName>
        <fullName evidence="1">Stage 0 sporulation protein A homolog</fullName>
    </recommendedName>
</protein>
<evidence type="ECO:0000256" key="7">
    <source>
        <dbReference type="ARBA" id="ARBA00024867"/>
    </source>
</evidence>
<keyword evidence="5 9" id="KW-0238">DNA-binding</keyword>
<dbReference type="FunFam" id="3.40.50.2300:FF:000001">
    <property type="entry name" value="DNA-binding response regulator PhoB"/>
    <property type="match status" value="1"/>
</dbReference>
<dbReference type="SMART" id="SM00862">
    <property type="entry name" value="Trans_reg_C"/>
    <property type="match status" value="1"/>
</dbReference>
<dbReference type="Gene3D" id="3.40.50.2300">
    <property type="match status" value="1"/>
</dbReference>
<dbReference type="KEGG" id="clt:CM240_1837"/>
<dbReference type="Gene3D" id="6.10.250.690">
    <property type="match status" value="1"/>
</dbReference>
<dbReference type="GO" id="GO:0005829">
    <property type="term" value="C:cytosol"/>
    <property type="evidence" value="ECO:0007669"/>
    <property type="project" value="TreeGrafter"/>
</dbReference>
<organism evidence="12 13">
    <name type="scientific">Clostridium bornimense</name>
    <dbReference type="NCBI Taxonomy" id="1216932"/>
    <lineage>
        <taxon>Bacteria</taxon>
        <taxon>Bacillati</taxon>
        <taxon>Bacillota</taxon>
        <taxon>Clostridia</taxon>
        <taxon>Eubacteriales</taxon>
        <taxon>Clostridiaceae</taxon>
        <taxon>Clostridium</taxon>
    </lineage>
</organism>
<keyword evidence="13" id="KW-1185">Reference proteome</keyword>
<evidence type="ECO:0000313" key="12">
    <source>
        <dbReference type="EMBL" id="CDM68995.1"/>
    </source>
</evidence>
<evidence type="ECO:0000256" key="5">
    <source>
        <dbReference type="ARBA" id="ARBA00023125"/>
    </source>
</evidence>
<dbReference type="PANTHER" id="PTHR48111">
    <property type="entry name" value="REGULATOR OF RPOS"/>
    <property type="match status" value="1"/>
</dbReference>
<dbReference type="PANTHER" id="PTHR48111:SF73">
    <property type="entry name" value="ALKALINE PHOSPHATASE SYNTHESIS TRANSCRIPTIONAL REGULATORY PROTEIN PHOP"/>
    <property type="match status" value="1"/>
</dbReference>
<dbReference type="InterPro" id="IPR016032">
    <property type="entry name" value="Sig_transdc_resp-reg_C-effctor"/>
</dbReference>
<dbReference type="PROSITE" id="PS50110">
    <property type="entry name" value="RESPONSE_REGULATORY"/>
    <property type="match status" value="1"/>
</dbReference>
<dbReference type="Proteomes" id="UP000019426">
    <property type="component" value="Chromosome M2/40_rep1"/>
</dbReference>
<evidence type="ECO:0000256" key="2">
    <source>
        <dbReference type="ARBA" id="ARBA00022553"/>
    </source>
</evidence>
<evidence type="ECO:0000256" key="4">
    <source>
        <dbReference type="ARBA" id="ARBA00023015"/>
    </source>
</evidence>
<dbReference type="FunFam" id="1.10.10.10:FF:000018">
    <property type="entry name" value="DNA-binding response regulator ResD"/>
    <property type="match status" value="1"/>
</dbReference>
<dbReference type="Pfam" id="PF00072">
    <property type="entry name" value="Response_reg"/>
    <property type="match status" value="1"/>
</dbReference>
<evidence type="ECO:0000256" key="3">
    <source>
        <dbReference type="ARBA" id="ARBA00023012"/>
    </source>
</evidence>
<feature type="DNA-binding region" description="OmpR/PhoB-type" evidence="9">
    <location>
        <begin position="124"/>
        <end position="225"/>
    </location>
</feature>
<dbReference type="GO" id="GO:0032993">
    <property type="term" value="C:protein-DNA complex"/>
    <property type="evidence" value="ECO:0007669"/>
    <property type="project" value="TreeGrafter"/>
</dbReference>
<evidence type="ECO:0000259" key="11">
    <source>
        <dbReference type="PROSITE" id="PS51755"/>
    </source>
</evidence>
<feature type="domain" description="Response regulatory" evidence="10">
    <location>
        <begin position="3"/>
        <end position="116"/>
    </location>
</feature>
<feature type="domain" description="OmpR/PhoB-type" evidence="11">
    <location>
        <begin position="124"/>
        <end position="225"/>
    </location>
</feature>
<dbReference type="HOGENOM" id="CLU_000445_30_4_9"/>
<evidence type="ECO:0000256" key="9">
    <source>
        <dbReference type="PROSITE-ProRule" id="PRU01091"/>
    </source>
</evidence>
<sequence length="226" mass="26038">MNRILLIEDETLVSDVIKKYLEKEGYEVYVTDNGSEALNLFRSLNPAMIILDLMLPDMDGEDICKEIRKESDVYIIMLTAKSSLEEKIEGLGMGADDYLVKPLSPRELVARVNAVFRRVGKEDEDVIIINDGEIVINNEERQVYKKGESIDLTPNEFDILYTLAKNKGKVFSREMLIEIVFGMDFEGYDRTVDTHIKNIRKKIEDDSKNPKYIHTVVKVGYKFDEK</sequence>
<evidence type="ECO:0000256" key="1">
    <source>
        <dbReference type="ARBA" id="ARBA00018672"/>
    </source>
</evidence>
<dbReference type="InterPro" id="IPR011006">
    <property type="entry name" value="CheY-like_superfamily"/>
</dbReference>
<dbReference type="eggNOG" id="COG0745">
    <property type="taxonomic scope" value="Bacteria"/>
</dbReference>
<dbReference type="SUPFAM" id="SSF52172">
    <property type="entry name" value="CheY-like"/>
    <property type="match status" value="1"/>
</dbReference>
<dbReference type="InterPro" id="IPR001789">
    <property type="entry name" value="Sig_transdc_resp-reg_receiver"/>
</dbReference>
<dbReference type="Gene3D" id="1.10.10.10">
    <property type="entry name" value="Winged helix-like DNA-binding domain superfamily/Winged helix DNA-binding domain"/>
    <property type="match status" value="1"/>
</dbReference>
<evidence type="ECO:0000259" key="10">
    <source>
        <dbReference type="PROSITE" id="PS50110"/>
    </source>
</evidence>
<dbReference type="PATRIC" id="fig|1216932.3.peg.1835"/>
<name>W6SH47_9CLOT</name>
<dbReference type="RefSeq" id="WP_044038562.1">
    <property type="nucleotide sequence ID" value="NZ_HG917868.1"/>
</dbReference>
<gene>
    <name evidence="12" type="ORF">CM240_1837</name>
</gene>
<evidence type="ECO:0000256" key="6">
    <source>
        <dbReference type="ARBA" id="ARBA00023163"/>
    </source>
</evidence>
<keyword evidence="4" id="KW-0805">Transcription regulation</keyword>
<keyword evidence="3" id="KW-0902">Two-component regulatory system</keyword>
<dbReference type="GO" id="GO:0006355">
    <property type="term" value="P:regulation of DNA-templated transcription"/>
    <property type="evidence" value="ECO:0007669"/>
    <property type="project" value="InterPro"/>
</dbReference>
<dbReference type="InterPro" id="IPR039420">
    <property type="entry name" value="WalR-like"/>
</dbReference>
<dbReference type="SMART" id="SM00448">
    <property type="entry name" value="REC"/>
    <property type="match status" value="1"/>
</dbReference>
<accession>W6SH47</accession>
<keyword evidence="6" id="KW-0804">Transcription</keyword>